<dbReference type="EMBL" id="UYRT01090299">
    <property type="protein sequence ID" value="VDN35887.1"/>
    <property type="molecule type" value="Genomic_DNA"/>
</dbReference>
<keyword evidence="3" id="KW-1185">Reference proteome</keyword>
<dbReference type="AlphaFoldDB" id="A0A3P7NPF9"/>
<evidence type="ECO:0000256" key="1">
    <source>
        <dbReference type="SAM" id="MobiDB-lite"/>
    </source>
</evidence>
<accession>A0A3P7NPF9</accession>
<protein>
    <submittedName>
        <fullName evidence="2">Uncharacterized protein</fullName>
    </submittedName>
</protein>
<reference evidence="2 3" key="1">
    <citation type="submission" date="2018-11" db="EMBL/GenBank/DDBJ databases">
        <authorList>
            <consortium name="Pathogen Informatics"/>
        </authorList>
    </citation>
    <scope>NUCLEOTIDE SEQUENCE [LARGE SCALE GENOMIC DNA]</scope>
</reference>
<organism evidence="2 3">
    <name type="scientific">Gongylonema pulchrum</name>
    <dbReference type="NCBI Taxonomy" id="637853"/>
    <lineage>
        <taxon>Eukaryota</taxon>
        <taxon>Metazoa</taxon>
        <taxon>Ecdysozoa</taxon>
        <taxon>Nematoda</taxon>
        <taxon>Chromadorea</taxon>
        <taxon>Rhabditida</taxon>
        <taxon>Spirurina</taxon>
        <taxon>Spiruromorpha</taxon>
        <taxon>Spiruroidea</taxon>
        <taxon>Gongylonematidae</taxon>
        <taxon>Gongylonema</taxon>
    </lineage>
</organism>
<sequence>MSQYKQLALRAREQSMKSCGDVTELHYFTRFKKSERERPMTDCIPSTSQIPPGVPNESETRKSIDEFGLPDVGFYHFGYLCIFKDFGQAISSSDSDGLCEIPVTGTCDEKNVMAAGDVGAQNGFVDEFIGRKRRTRPCKLEKNMMAAGDVGAQNGFADEFIGRKRRTRPCKLEVRFIIKYKKKTTTFVNNSSSKYLHLCK</sequence>
<dbReference type="Proteomes" id="UP000271098">
    <property type="component" value="Unassembled WGS sequence"/>
</dbReference>
<gene>
    <name evidence="2" type="ORF">GPUH_LOCUS20367</name>
</gene>
<evidence type="ECO:0000313" key="2">
    <source>
        <dbReference type="EMBL" id="VDN35887.1"/>
    </source>
</evidence>
<evidence type="ECO:0000313" key="3">
    <source>
        <dbReference type="Proteomes" id="UP000271098"/>
    </source>
</evidence>
<feature type="region of interest" description="Disordered" evidence="1">
    <location>
        <begin position="39"/>
        <end position="60"/>
    </location>
</feature>
<name>A0A3P7NPF9_9BILA</name>
<proteinExistence type="predicted"/>